<accession>A0A816FT07</accession>
<feature type="compositionally biased region" description="Basic and acidic residues" evidence="2">
    <location>
        <begin position="465"/>
        <end position="485"/>
    </location>
</feature>
<feature type="coiled-coil region" evidence="1">
    <location>
        <begin position="238"/>
        <end position="265"/>
    </location>
</feature>
<reference evidence="4" key="1">
    <citation type="submission" date="2021-02" db="EMBL/GenBank/DDBJ databases">
        <authorList>
            <person name="Nowell W R."/>
        </authorList>
    </citation>
    <scope>NUCLEOTIDE SEQUENCE</scope>
</reference>
<keyword evidence="3" id="KW-0812">Transmembrane</keyword>
<protein>
    <submittedName>
        <fullName evidence="4">Uncharacterized protein</fullName>
    </submittedName>
</protein>
<keyword evidence="3" id="KW-1133">Transmembrane helix</keyword>
<dbReference type="Proteomes" id="UP000663834">
    <property type="component" value="Unassembled WGS sequence"/>
</dbReference>
<evidence type="ECO:0000256" key="2">
    <source>
        <dbReference type="SAM" id="MobiDB-lite"/>
    </source>
</evidence>
<evidence type="ECO:0000313" key="5">
    <source>
        <dbReference type="Proteomes" id="UP000663834"/>
    </source>
</evidence>
<feature type="coiled-coil region" evidence="1">
    <location>
        <begin position="315"/>
        <end position="349"/>
    </location>
</feature>
<name>A0A816FT07_9BILA</name>
<organism evidence="4 5">
    <name type="scientific">Rotaria magnacalcarata</name>
    <dbReference type="NCBI Taxonomy" id="392030"/>
    <lineage>
        <taxon>Eukaryota</taxon>
        <taxon>Metazoa</taxon>
        <taxon>Spiralia</taxon>
        <taxon>Gnathifera</taxon>
        <taxon>Rotifera</taxon>
        <taxon>Eurotatoria</taxon>
        <taxon>Bdelloidea</taxon>
        <taxon>Philodinida</taxon>
        <taxon>Philodinidae</taxon>
        <taxon>Rotaria</taxon>
    </lineage>
</organism>
<evidence type="ECO:0000256" key="1">
    <source>
        <dbReference type="SAM" id="Coils"/>
    </source>
</evidence>
<dbReference type="EMBL" id="CAJNOW010018511">
    <property type="protein sequence ID" value="CAF1665748.1"/>
    <property type="molecule type" value="Genomic_DNA"/>
</dbReference>
<feature type="transmembrane region" description="Helical" evidence="3">
    <location>
        <begin position="218"/>
        <end position="238"/>
    </location>
</feature>
<dbReference type="AlphaFoldDB" id="A0A816FT07"/>
<feature type="region of interest" description="Disordered" evidence="2">
    <location>
        <begin position="463"/>
        <end position="485"/>
    </location>
</feature>
<comment type="caution">
    <text evidence="4">The sequence shown here is derived from an EMBL/GenBank/DDBJ whole genome shotgun (WGS) entry which is preliminary data.</text>
</comment>
<proteinExistence type="predicted"/>
<sequence>MYASNEDEFNSQDGDWIFLKETPPETTTLDGAVNLIDFVQSSSSSSGSSSSSSSKSDRSGSLSSLSSIEHERIQNDNHIEEQEQHLLIEDPVLNSQYDDNTYNDDHDLSLTGEIKEEISSSETLTMHSDESETTPVINEYDFFNGGYDLSHDAALVPNNLQQAYIFMNSVKTSACFRQSTSAYVQQTAIAEQQASLISENQLVPLTMHYYRPRRNNVFVVYGFFILVFVLQLILVRVISSQRLMINKLHEELDETNRRLDEIQIVSIEDIEQKLTKQFDEKLQTLIKQKKIEYNHEKYGMVLQIKELQHIINFTRYNLTNTIDQLSDKNERLQKKLITLEHRMQINEKDSSTENESCSEGDSCTKSSVSSLDVLLSNFIKQTSAIAENTSTNLSDFFQTLSSSLSDLVDQRHEFVEQSKQKLSDFSRSPAAEQIQMSLRRGMEHFSSSLRKAQTTYAAWLGSRAQQREEARMSNDEQEQKTERRPWRWTFQRGYDRERMRHQTPTTKSHSSNTKYVCHSGYSIPVANCFQ</sequence>
<feature type="region of interest" description="Disordered" evidence="2">
    <location>
        <begin position="41"/>
        <end position="65"/>
    </location>
</feature>
<evidence type="ECO:0000256" key="3">
    <source>
        <dbReference type="SAM" id="Phobius"/>
    </source>
</evidence>
<feature type="compositionally biased region" description="Acidic residues" evidence="2">
    <location>
        <begin position="1"/>
        <end position="10"/>
    </location>
</feature>
<keyword evidence="3" id="KW-0472">Membrane</keyword>
<gene>
    <name evidence="4" type="ORF">KQP761_LOCUS33063</name>
</gene>
<keyword evidence="1" id="KW-0175">Coiled coil</keyword>
<dbReference type="OrthoDB" id="10031013at2759"/>
<feature type="region of interest" description="Disordered" evidence="2">
    <location>
        <begin position="1"/>
        <end position="23"/>
    </location>
</feature>
<evidence type="ECO:0000313" key="4">
    <source>
        <dbReference type="EMBL" id="CAF1665748.1"/>
    </source>
</evidence>